<evidence type="ECO:0000256" key="5">
    <source>
        <dbReference type="ARBA" id="ARBA00019170"/>
    </source>
</evidence>
<evidence type="ECO:0000256" key="1">
    <source>
        <dbReference type="ARBA" id="ARBA00004496"/>
    </source>
</evidence>
<dbReference type="EC" id="1.1.1.153" evidence="4"/>
<dbReference type="KEGG" id="ptep:107444540"/>
<dbReference type="RefSeq" id="XP_015914185.1">
    <property type="nucleotide sequence ID" value="XM_016058699.4"/>
</dbReference>
<keyword evidence="7" id="KW-0521">NADP</keyword>
<accession>A0A2L2YN16</accession>
<name>A0A2L2YN16_PARTP</name>
<dbReference type="OMA" id="FKGWTLY"/>
<evidence type="ECO:0000256" key="8">
    <source>
        <dbReference type="ARBA" id="ARBA00023002"/>
    </source>
</evidence>
<evidence type="ECO:0000256" key="6">
    <source>
        <dbReference type="ARBA" id="ARBA00022490"/>
    </source>
</evidence>
<dbReference type="OrthoDB" id="6423088at2759"/>
<dbReference type="InterPro" id="IPR051721">
    <property type="entry name" value="Biopterin_syn/organic_redct"/>
</dbReference>
<comment type="subcellular location">
    <subcellularLocation>
        <location evidence="1">Cytoplasm</location>
    </subcellularLocation>
</comment>
<dbReference type="AlphaFoldDB" id="A0A2L2YN16"/>
<dbReference type="PANTHER" id="PTHR44085:SF2">
    <property type="entry name" value="SEPIAPTERIN REDUCTASE"/>
    <property type="match status" value="1"/>
</dbReference>
<reference evidence="9" key="1">
    <citation type="journal article" date="2016" name="Mol. Ecol. Resour.">
        <title>Evaluation of the impact of RNA preservation methods of spiders for de novo transcriptome assembly.</title>
        <authorList>
            <person name="Kono N."/>
            <person name="Nakamura H."/>
            <person name="Ito Y."/>
            <person name="Tomita M."/>
            <person name="Arakawa K."/>
        </authorList>
    </citation>
    <scope>NUCLEOTIDE SEQUENCE</scope>
    <source>
        <tissue evidence="9">Whole body</tissue>
    </source>
</reference>
<evidence type="ECO:0000256" key="7">
    <source>
        <dbReference type="ARBA" id="ARBA00022857"/>
    </source>
</evidence>
<organism evidence="9">
    <name type="scientific">Parasteatoda tepidariorum</name>
    <name type="common">Common house spider</name>
    <name type="synonym">Achaearanea tepidariorum</name>
    <dbReference type="NCBI Taxonomy" id="114398"/>
    <lineage>
        <taxon>Eukaryota</taxon>
        <taxon>Metazoa</taxon>
        <taxon>Ecdysozoa</taxon>
        <taxon>Arthropoda</taxon>
        <taxon>Chelicerata</taxon>
        <taxon>Arachnida</taxon>
        <taxon>Araneae</taxon>
        <taxon>Araneomorphae</taxon>
        <taxon>Entelegynae</taxon>
        <taxon>Araneoidea</taxon>
        <taxon>Theridiidae</taxon>
        <taxon>Parasteatoda</taxon>
    </lineage>
</organism>
<keyword evidence="6" id="KW-0963">Cytoplasm</keyword>
<dbReference type="CDD" id="cd05367">
    <property type="entry name" value="SPR-like_SDR_c"/>
    <property type="match status" value="1"/>
</dbReference>
<proteinExistence type="evidence at transcript level"/>
<dbReference type="PRINTS" id="PR00081">
    <property type="entry name" value="GDHRDH"/>
</dbReference>
<dbReference type="InterPro" id="IPR002347">
    <property type="entry name" value="SDR_fam"/>
</dbReference>
<dbReference type="FunFam" id="3.40.50.720:FF:000259">
    <property type="entry name" value="Sepiapterin reductase"/>
    <property type="match status" value="1"/>
</dbReference>
<dbReference type="GeneID" id="107444540"/>
<dbReference type="GO" id="GO:0006729">
    <property type="term" value="P:tetrahydrobiopterin biosynthetic process"/>
    <property type="evidence" value="ECO:0007669"/>
    <property type="project" value="InterPro"/>
</dbReference>
<comment type="subunit">
    <text evidence="3">Homodimer.</text>
</comment>
<dbReference type="Gene3D" id="3.40.50.720">
    <property type="entry name" value="NAD(P)-binding Rossmann-like Domain"/>
    <property type="match status" value="1"/>
</dbReference>
<evidence type="ECO:0000313" key="9">
    <source>
        <dbReference type="EMBL" id="LAA09538.1"/>
    </source>
</evidence>
<dbReference type="EMBL" id="IAAA01038260">
    <property type="protein sequence ID" value="LAA09538.1"/>
    <property type="molecule type" value="mRNA"/>
</dbReference>
<dbReference type="PANTHER" id="PTHR44085">
    <property type="entry name" value="SEPIAPTERIN REDUCTASE"/>
    <property type="match status" value="1"/>
</dbReference>
<dbReference type="InterPro" id="IPR006393">
    <property type="entry name" value="Sepiapterin_red"/>
</dbReference>
<dbReference type="InterPro" id="IPR036291">
    <property type="entry name" value="NAD(P)-bd_dom_sf"/>
</dbReference>
<keyword evidence="8" id="KW-0560">Oxidoreductase</keyword>
<dbReference type="GO" id="GO:0005737">
    <property type="term" value="C:cytoplasm"/>
    <property type="evidence" value="ECO:0007669"/>
    <property type="project" value="UniProtKB-SubCell"/>
</dbReference>
<evidence type="ECO:0000256" key="3">
    <source>
        <dbReference type="ARBA" id="ARBA00011738"/>
    </source>
</evidence>
<evidence type="ECO:0000256" key="2">
    <source>
        <dbReference type="ARBA" id="ARBA00010483"/>
    </source>
</evidence>
<dbReference type="NCBIfam" id="TIGR01500">
    <property type="entry name" value="sepiapter_red"/>
    <property type="match status" value="1"/>
</dbReference>
<sequence length="265" mass="29540">MSEFVQSAVNWQIPTFLIVTGASRGLGQTLAIEFCKKLCDGSDAFLLARDKSKLTLTQDAISSTTSVKPQIVAIDLALPDSPSYEHLLTKYAQKSYSQVILIHNAGTLGDVSKTAANCTSSSEIRDYFDLNVHSAMFLTSAFLKVFEKSERKLIINISSLAAIQPFQGWNLYCTGKAAREMYFRVLAEENKNSVVVLNYAPGPLVTDMLPQILHQALPEIRQQFESAQNQNQLLTCDYTVQRLLGILERSRFKSGDHVDVFDLNY</sequence>
<evidence type="ECO:0000256" key="4">
    <source>
        <dbReference type="ARBA" id="ARBA00013075"/>
    </source>
</evidence>
<dbReference type="GO" id="GO:0004757">
    <property type="term" value="F:sepiapterin reductase (NADP+) activity"/>
    <property type="evidence" value="ECO:0007669"/>
    <property type="project" value="UniProtKB-EC"/>
</dbReference>
<comment type="similarity">
    <text evidence="2">Belongs to the sepiapterin reductase family.</text>
</comment>
<protein>
    <recommendedName>
        <fullName evidence="5">Sepiapterin reductase</fullName>
        <ecNumber evidence="4">1.1.1.153</ecNumber>
    </recommendedName>
</protein>
<dbReference type="SUPFAM" id="SSF51735">
    <property type="entry name" value="NAD(P)-binding Rossmann-fold domains"/>
    <property type="match status" value="1"/>
</dbReference>
<dbReference type="Pfam" id="PF00106">
    <property type="entry name" value="adh_short"/>
    <property type="match status" value="1"/>
</dbReference>